<reference evidence="2 3" key="1">
    <citation type="submission" date="2019-05" db="EMBL/GenBank/DDBJ databases">
        <title>Flagellimonas sp. AsT0115, sp. nov., isolated from a marine red algae, Asparagopsis taxiformis.</title>
        <authorList>
            <person name="Kim J."/>
            <person name="Jeong S.E."/>
            <person name="Jeon C.O."/>
        </authorList>
    </citation>
    <scope>NUCLEOTIDE SEQUENCE [LARGE SCALE GENOMIC DNA]</scope>
    <source>
        <strain evidence="2 3">AsT0115</strain>
    </source>
</reference>
<dbReference type="SUPFAM" id="SSF51735">
    <property type="entry name" value="NAD(P)-binding Rossmann-fold domains"/>
    <property type="match status" value="1"/>
</dbReference>
<dbReference type="Pfam" id="PF13561">
    <property type="entry name" value="adh_short_C2"/>
    <property type="match status" value="1"/>
</dbReference>
<proteinExistence type="inferred from homology"/>
<dbReference type="Gene3D" id="3.40.50.720">
    <property type="entry name" value="NAD(P)-binding Rossmann-like Domain"/>
    <property type="match status" value="1"/>
</dbReference>
<dbReference type="InterPro" id="IPR036291">
    <property type="entry name" value="NAD(P)-bd_dom_sf"/>
</dbReference>
<dbReference type="PRINTS" id="PR00081">
    <property type="entry name" value="GDHRDH"/>
</dbReference>
<dbReference type="CDD" id="cd05233">
    <property type="entry name" value="SDR_c"/>
    <property type="match status" value="1"/>
</dbReference>
<sequence>MNMDFKNKVVLITGTSSGIGKGAALEFAQKGAKVVLASRNKERNLELLREIESLGTEAIFIPTDMSKSKDIQDMVTETMKTFGRLDIAVNNAGVEGTPGVKAMDYEEDVWDQVLDVNLKSVWLCMKHQLRAMLSNGGGNIINISSLAGLKGGGAGVAYHASKFGVVGITQAVALEYAEDNIRVNAICPAVIETPMAQRAFDEPEKRKAAIAMHPVGRFGKVQEVVSAILWLASPSSGFVTGTSIPVDGGASL</sequence>
<protein>
    <submittedName>
        <fullName evidence="2">Glucose 1-dehydrogenase</fullName>
        <ecNumber evidence="2">1.1.1.47</ecNumber>
    </submittedName>
</protein>
<organism evidence="2 3">
    <name type="scientific">Flagellimonas algicola</name>
    <dbReference type="NCBI Taxonomy" id="2583815"/>
    <lineage>
        <taxon>Bacteria</taxon>
        <taxon>Pseudomonadati</taxon>
        <taxon>Bacteroidota</taxon>
        <taxon>Flavobacteriia</taxon>
        <taxon>Flavobacteriales</taxon>
        <taxon>Flavobacteriaceae</taxon>
        <taxon>Flagellimonas</taxon>
    </lineage>
</organism>
<dbReference type="InterPro" id="IPR002347">
    <property type="entry name" value="SDR_fam"/>
</dbReference>
<evidence type="ECO:0000313" key="3">
    <source>
        <dbReference type="Proteomes" id="UP000751614"/>
    </source>
</evidence>
<dbReference type="PRINTS" id="PR00080">
    <property type="entry name" value="SDRFAMILY"/>
</dbReference>
<dbReference type="Proteomes" id="UP000751614">
    <property type="component" value="Unassembled WGS sequence"/>
</dbReference>
<dbReference type="GO" id="GO:0047936">
    <property type="term" value="F:glucose 1-dehydrogenase [NAD(P)+] activity"/>
    <property type="evidence" value="ECO:0007669"/>
    <property type="project" value="UniProtKB-EC"/>
</dbReference>
<evidence type="ECO:0000313" key="2">
    <source>
        <dbReference type="EMBL" id="TMU54600.1"/>
    </source>
</evidence>
<dbReference type="PANTHER" id="PTHR42760">
    <property type="entry name" value="SHORT-CHAIN DEHYDROGENASES/REDUCTASES FAMILY MEMBER"/>
    <property type="match status" value="1"/>
</dbReference>
<name>A0ABY2WIY5_9FLAO</name>
<keyword evidence="2" id="KW-0560">Oxidoreductase</keyword>
<dbReference type="NCBIfam" id="NF005559">
    <property type="entry name" value="PRK07231.1"/>
    <property type="match status" value="1"/>
</dbReference>
<gene>
    <name evidence="2" type="ORF">FGG15_10335</name>
</gene>
<dbReference type="EMBL" id="VCNI01000002">
    <property type="protein sequence ID" value="TMU54600.1"/>
    <property type="molecule type" value="Genomic_DNA"/>
</dbReference>
<comment type="similarity">
    <text evidence="1">Belongs to the short-chain dehydrogenases/reductases (SDR) family.</text>
</comment>
<comment type="caution">
    <text evidence="2">The sequence shown here is derived from an EMBL/GenBank/DDBJ whole genome shotgun (WGS) entry which is preliminary data.</text>
</comment>
<evidence type="ECO:0000256" key="1">
    <source>
        <dbReference type="ARBA" id="ARBA00006484"/>
    </source>
</evidence>
<dbReference type="EC" id="1.1.1.47" evidence="2"/>
<keyword evidence="3" id="KW-1185">Reference proteome</keyword>
<accession>A0ABY2WIY5</accession>